<evidence type="ECO:0000256" key="3">
    <source>
        <dbReference type="SAM" id="MobiDB-lite"/>
    </source>
</evidence>
<accession>A0ABY7TIK1</accession>
<keyword evidence="2 5" id="KW-0378">Hydrolase</keyword>
<keyword evidence="6" id="KW-1185">Reference proteome</keyword>
<dbReference type="Proteomes" id="UP001220395">
    <property type="component" value="Chromosome"/>
</dbReference>
<evidence type="ECO:0000256" key="1">
    <source>
        <dbReference type="ARBA" id="ARBA00010515"/>
    </source>
</evidence>
<dbReference type="PANTHER" id="PTHR48081">
    <property type="entry name" value="AB HYDROLASE SUPERFAMILY PROTEIN C4A8.06C"/>
    <property type="match status" value="1"/>
</dbReference>
<dbReference type="EMBL" id="CP117411">
    <property type="protein sequence ID" value="WCT73051.1"/>
    <property type="molecule type" value="Genomic_DNA"/>
</dbReference>
<dbReference type="RefSeq" id="WP_273687025.1">
    <property type="nucleotide sequence ID" value="NZ_CP117411.1"/>
</dbReference>
<dbReference type="Pfam" id="PF07859">
    <property type="entry name" value="Abhydrolase_3"/>
    <property type="match status" value="1"/>
</dbReference>
<sequence length="345" mass="36914">MTERPSGANEVEDPMTEKHAGIRLPPRLLPFPRSISPEAGAALRRLVGEDGTPLNARHAMPPPEDHDAWRLLKAAADAQYAVAVKGLAGILRASARTMRIGESTIHVATPETPERTDCAYIDLHGGALVLGGGEACKAGARMQADQHGVVCYGVDYRMPPDHPYPAALDDCLAAYRHVLAHHAPANIVIGGRSAGGNLAVAMLLRGRDEGLPMPAAMVLLSPEVDLTESGDSFQVNRLADVVLPGSLMANNLLYAHGADLAHPYLSPLFGDLRGLPRAFIQSGTRDLFLSNAVRLHRTLRRSGVPAELHVFEAMPHGGFMGNTPEDRELADEVSRFVRSSWGAPA</sequence>
<evidence type="ECO:0000313" key="5">
    <source>
        <dbReference type="EMBL" id="WCT73051.1"/>
    </source>
</evidence>
<name>A0ABY7TIK1_9SPHN</name>
<dbReference type="PANTHER" id="PTHR48081:SF30">
    <property type="entry name" value="ACETYL-HYDROLASE LIPR-RELATED"/>
    <property type="match status" value="1"/>
</dbReference>
<evidence type="ECO:0000256" key="2">
    <source>
        <dbReference type="ARBA" id="ARBA00022801"/>
    </source>
</evidence>
<evidence type="ECO:0000259" key="4">
    <source>
        <dbReference type="Pfam" id="PF07859"/>
    </source>
</evidence>
<feature type="domain" description="Alpha/beta hydrolase fold-3" evidence="4">
    <location>
        <begin position="122"/>
        <end position="317"/>
    </location>
</feature>
<dbReference type="InterPro" id="IPR013094">
    <property type="entry name" value="AB_hydrolase_3"/>
</dbReference>
<protein>
    <submittedName>
        <fullName evidence="5">Alpha/beta hydrolase</fullName>
    </submittedName>
</protein>
<proteinExistence type="inferred from homology"/>
<dbReference type="InterPro" id="IPR029058">
    <property type="entry name" value="AB_hydrolase_fold"/>
</dbReference>
<reference evidence="5 6" key="1">
    <citation type="submission" date="2023-02" db="EMBL/GenBank/DDBJ databases">
        <title>Genome sequence of Sphingomonas naphthae.</title>
        <authorList>
            <person name="Kim S."/>
            <person name="Heo J."/>
            <person name="Kwon S.-W."/>
        </authorList>
    </citation>
    <scope>NUCLEOTIDE SEQUENCE [LARGE SCALE GENOMIC DNA]</scope>
    <source>
        <strain evidence="5 6">KACC 18716</strain>
    </source>
</reference>
<evidence type="ECO:0000313" key="6">
    <source>
        <dbReference type="Proteomes" id="UP001220395"/>
    </source>
</evidence>
<comment type="similarity">
    <text evidence="1">Belongs to the 'GDXG' lipolytic enzyme family.</text>
</comment>
<feature type="region of interest" description="Disordered" evidence="3">
    <location>
        <begin position="1"/>
        <end position="24"/>
    </location>
</feature>
<dbReference type="InterPro" id="IPR050300">
    <property type="entry name" value="GDXG_lipolytic_enzyme"/>
</dbReference>
<gene>
    <name evidence="5" type="ORF">PQ455_15670</name>
</gene>
<dbReference type="Gene3D" id="3.40.50.1820">
    <property type="entry name" value="alpha/beta hydrolase"/>
    <property type="match status" value="1"/>
</dbReference>
<organism evidence="5 6">
    <name type="scientific">Sphingomonas naphthae</name>
    <dbReference type="NCBI Taxonomy" id="1813468"/>
    <lineage>
        <taxon>Bacteria</taxon>
        <taxon>Pseudomonadati</taxon>
        <taxon>Pseudomonadota</taxon>
        <taxon>Alphaproteobacteria</taxon>
        <taxon>Sphingomonadales</taxon>
        <taxon>Sphingomonadaceae</taxon>
        <taxon>Sphingomonas</taxon>
    </lineage>
</organism>
<dbReference type="GO" id="GO:0016787">
    <property type="term" value="F:hydrolase activity"/>
    <property type="evidence" value="ECO:0007669"/>
    <property type="project" value="UniProtKB-KW"/>
</dbReference>
<dbReference type="SUPFAM" id="SSF53474">
    <property type="entry name" value="alpha/beta-Hydrolases"/>
    <property type="match status" value="1"/>
</dbReference>